<feature type="domain" description="C2H2-type" evidence="3">
    <location>
        <begin position="280"/>
        <end position="310"/>
    </location>
</feature>
<dbReference type="EMBL" id="ML769694">
    <property type="protein sequence ID" value="KAE9389492.1"/>
    <property type="molecule type" value="Genomic_DNA"/>
</dbReference>
<dbReference type="Proteomes" id="UP000799118">
    <property type="component" value="Unassembled WGS sequence"/>
</dbReference>
<reference evidence="4" key="1">
    <citation type="journal article" date="2019" name="Environ. Microbiol.">
        <title>Fungal ecological strategies reflected in gene transcription - a case study of two litter decomposers.</title>
        <authorList>
            <person name="Barbi F."/>
            <person name="Kohler A."/>
            <person name="Barry K."/>
            <person name="Baskaran P."/>
            <person name="Daum C."/>
            <person name="Fauchery L."/>
            <person name="Ihrmark K."/>
            <person name="Kuo A."/>
            <person name="LaButti K."/>
            <person name="Lipzen A."/>
            <person name="Morin E."/>
            <person name="Grigoriev I.V."/>
            <person name="Henrissat B."/>
            <person name="Lindahl B."/>
            <person name="Martin F."/>
        </authorList>
    </citation>
    <scope>NUCLEOTIDE SEQUENCE</scope>
    <source>
        <strain evidence="4">JB14</strain>
    </source>
</reference>
<keyword evidence="1" id="KW-0479">Metal-binding</keyword>
<dbReference type="Gene3D" id="3.30.160.60">
    <property type="entry name" value="Classic Zinc Finger"/>
    <property type="match status" value="1"/>
</dbReference>
<keyword evidence="1" id="KW-0863">Zinc-finger</keyword>
<evidence type="ECO:0000256" key="1">
    <source>
        <dbReference type="PROSITE-ProRule" id="PRU00042"/>
    </source>
</evidence>
<protein>
    <recommendedName>
        <fullName evidence="3">C2H2-type domain-containing protein</fullName>
    </recommendedName>
</protein>
<keyword evidence="1" id="KW-0862">Zinc</keyword>
<dbReference type="GO" id="GO:0008270">
    <property type="term" value="F:zinc ion binding"/>
    <property type="evidence" value="ECO:0007669"/>
    <property type="project" value="UniProtKB-KW"/>
</dbReference>
<organism evidence="4 5">
    <name type="scientific">Gymnopus androsaceus JB14</name>
    <dbReference type="NCBI Taxonomy" id="1447944"/>
    <lineage>
        <taxon>Eukaryota</taxon>
        <taxon>Fungi</taxon>
        <taxon>Dikarya</taxon>
        <taxon>Basidiomycota</taxon>
        <taxon>Agaricomycotina</taxon>
        <taxon>Agaricomycetes</taxon>
        <taxon>Agaricomycetidae</taxon>
        <taxon>Agaricales</taxon>
        <taxon>Marasmiineae</taxon>
        <taxon>Omphalotaceae</taxon>
        <taxon>Gymnopus</taxon>
    </lineage>
</organism>
<name>A0A6A4GUJ4_9AGAR</name>
<evidence type="ECO:0000313" key="4">
    <source>
        <dbReference type="EMBL" id="KAE9389492.1"/>
    </source>
</evidence>
<dbReference type="PROSITE" id="PS50157">
    <property type="entry name" value="ZINC_FINGER_C2H2_2"/>
    <property type="match status" value="1"/>
</dbReference>
<dbReference type="AlphaFoldDB" id="A0A6A4GUJ4"/>
<evidence type="ECO:0000256" key="2">
    <source>
        <dbReference type="SAM" id="MobiDB-lite"/>
    </source>
</evidence>
<evidence type="ECO:0000259" key="3">
    <source>
        <dbReference type="PROSITE" id="PS50157"/>
    </source>
</evidence>
<gene>
    <name evidence="4" type="ORF">BT96DRAFT_398983</name>
</gene>
<sequence length="380" mass="42793">MYNPRNPMEAIPGKKIFRPMVPILKADYFDMEAFDKQRQKRIVSDDISDILWSKCYTVELPFNSSPEDQVMTNEELDISNRYLHFPPEVSPGENRWRDVVENSAALPGVVFRTPYDENAVEESKGIDAWFPGPTGEALYPARILLSDKYMLVPLPSETTSHGLSWETSGSYVSDQYSEFTCIDPLEVNNMLVDDFQPPIMDSRCTQKKHEGPTVMSKKVAVTKSADRKQSTTRKRAVAARSRLIDPTTRARANSERTPLEPASAYTPASAPPSTPHAHVLTCWLSHCSDTFTSVNELAAHYRSEHFGHLGLFRCPYSGCVQMANKLADIKRHMKTKMHVGNSSSIMCNLGCKKWYSRADALRRHHIAGCNGKNAEADEDE</sequence>
<proteinExistence type="predicted"/>
<evidence type="ECO:0000313" key="5">
    <source>
        <dbReference type="Proteomes" id="UP000799118"/>
    </source>
</evidence>
<dbReference type="PROSITE" id="PS00028">
    <property type="entry name" value="ZINC_FINGER_C2H2_1"/>
    <property type="match status" value="1"/>
</dbReference>
<keyword evidence="5" id="KW-1185">Reference proteome</keyword>
<feature type="region of interest" description="Disordered" evidence="2">
    <location>
        <begin position="205"/>
        <end position="271"/>
    </location>
</feature>
<dbReference type="OrthoDB" id="3039341at2759"/>
<dbReference type="SMART" id="SM00355">
    <property type="entry name" value="ZnF_C2H2"/>
    <property type="match status" value="3"/>
</dbReference>
<accession>A0A6A4GUJ4</accession>
<dbReference type="InterPro" id="IPR013087">
    <property type="entry name" value="Znf_C2H2_type"/>
</dbReference>